<dbReference type="EMBL" id="QWEI01000006">
    <property type="protein sequence ID" value="RHW35800.1"/>
    <property type="molecule type" value="Genomic_DNA"/>
</dbReference>
<dbReference type="Pfam" id="PF25198">
    <property type="entry name" value="Spore_GerAC_N"/>
    <property type="match status" value="1"/>
</dbReference>
<dbReference type="AlphaFoldDB" id="A0A396S5L9"/>
<comment type="caution">
    <text evidence="10">The sequence shown here is derived from an EMBL/GenBank/DDBJ whole genome shotgun (WGS) entry which is preliminary data.</text>
</comment>
<evidence type="ECO:0000259" key="9">
    <source>
        <dbReference type="Pfam" id="PF25198"/>
    </source>
</evidence>
<dbReference type="RefSeq" id="WP_118876619.1">
    <property type="nucleotide sequence ID" value="NZ_QWEI01000006.1"/>
</dbReference>
<dbReference type="InterPro" id="IPR046953">
    <property type="entry name" value="Spore_GerAC-like_C"/>
</dbReference>
<evidence type="ECO:0000256" key="4">
    <source>
        <dbReference type="ARBA" id="ARBA00022729"/>
    </source>
</evidence>
<keyword evidence="7" id="KW-0449">Lipoprotein</keyword>
<comment type="similarity">
    <text evidence="2">Belongs to the GerABKC lipoprotein family.</text>
</comment>
<feature type="domain" description="Spore germination protein N-terminal" evidence="9">
    <location>
        <begin position="22"/>
        <end position="193"/>
    </location>
</feature>
<evidence type="ECO:0000256" key="3">
    <source>
        <dbReference type="ARBA" id="ARBA00022544"/>
    </source>
</evidence>
<dbReference type="Pfam" id="PF05504">
    <property type="entry name" value="Spore_GerAC"/>
    <property type="match status" value="1"/>
</dbReference>
<dbReference type="InterPro" id="IPR038501">
    <property type="entry name" value="Spore_GerAC_C_sf"/>
</dbReference>
<sequence length="394" mass="44226">MRRVAVVFILIVCTVFVSGCWDKQEIEQRAFVYGVAIDLSEDSSTSNPEIKLTQQLIVPENLTNMGGGGGGSGPAFQNLSKTGKTLIDISRETIKLTSRRIDVTHLNVALFSEDVVKEPKMFEQLVDVFLRERDARRGIKLVIASGKAEELLTVEPEHEKIPAEYINKMLEETGNLAILDIVRVGDIQEKLLARESFPIAQLKMKNPKEIIYEGIAVYNGHQEKVVGTLKDEEAKGLSFFRGKRHTGTINIEVYRKPAAVEILKIKTKVTLKNKEMNNLKFLVNVDVNGLIAEQFGTENVMNEDVLREFENATREKVEEIMRKSVDTLQKDFQTDALGLGVHLKKFHPKLWESVKGNWDYGENYFSQSTIDINTDVTIETPGTINRTALGGGTK</sequence>
<dbReference type="Gene3D" id="6.20.190.10">
    <property type="entry name" value="Nutrient germinant receptor protein C, domain 1"/>
    <property type="match status" value="1"/>
</dbReference>
<evidence type="ECO:0000313" key="11">
    <source>
        <dbReference type="Proteomes" id="UP000265692"/>
    </source>
</evidence>
<keyword evidence="5" id="KW-0472">Membrane</keyword>
<proteinExistence type="inferred from homology"/>
<dbReference type="GO" id="GO:0016020">
    <property type="term" value="C:membrane"/>
    <property type="evidence" value="ECO:0007669"/>
    <property type="project" value="UniProtKB-SubCell"/>
</dbReference>
<comment type="subcellular location">
    <subcellularLocation>
        <location evidence="1">Membrane</location>
        <topology evidence="1">Lipid-anchor</topology>
    </subcellularLocation>
</comment>
<evidence type="ECO:0000256" key="7">
    <source>
        <dbReference type="ARBA" id="ARBA00023288"/>
    </source>
</evidence>
<reference evidence="10 11" key="1">
    <citation type="submission" date="2018-08" db="EMBL/GenBank/DDBJ databases">
        <title>Lysinibacillus sp. YLB-03 draft genome sequence.</title>
        <authorList>
            <person name="Yu L."/>
        </authorList>
    </citation>
    <scope>NUCLEOTIDE SEQUENCE [LARGE SCALE GENOMIC DNA]</scope>
    <source>
        <strain evidence="10 11">YLB-03</strain>
    </source>
</reference>
<dbReference type="PANTHER" id="PTHR35789:SF1">
    <property type="entry name" value="SPORE GERMINATION PROTEIN B3"/>
    <property type="match status" value="1"/>
</dbReference>
<accession>A0A396S5L9</accession>
<feature type="domain" description="Spore germination GerAC-like C-terminal" evidence="8">
    <location>
        <begin position="213"/>
        <end position="382"/>
    </location>
</feature>
<keyword evidence="3" id="KW-0309">Germination</keyword>
<dbReference type="Gene3D" id="3.30.300.210">
    <property type="entry name" value="Nutrient germinant receptor protein C, domain 3"/>
    <property type="match status" value="1"/>
</dbReference>
<evidence type="ECO:0000256" key="1">
    <source>
        <dbReference type="ARBA" id="ARBA00004635"/>
    </source>
</evidence>
<dbReference type="OrthoDB" id="9816067at2"/>
<evidence type="ECO:0000313" key="10">
    <source>
        <dbReference type="EMBL" id="RHW35800.1"/>
    </source>
</evidence>
<dbReference type="InterPro" id="IPR057336">
    <property type="entry name" value="GerAC_N"/>
</dbReference>
<dbReference type="InterPro" id="IPR008844">
    <property type="entry name" value="Spore_GerAC-like"/>
</dbReference>
<dbReference type="PANTHER" id="PTHR35789">
    <property type="entry name" value="SPORE GERMINATION PROTEIN B3"/>
    <property type="match status" value="1"/>
</dbReference>
<dbReference type="NCBIfam" id="TIGR02887">
    <property type="entry name" value="spore_ger_x_C"/>
    <property type="match status" value="1"/>
</dbReference>
<gene>
    <name evidence="10" type="ORF">D1B33_11905</name>
</gene>
<evidence type="ECO:0000259" key="8">
    <source>
        <dbReference type="Pfam" id="PF05504"/>
    </source>
</evidence>
<evidence type="ECO:0000256" key="2">
    <source>
        <dbReference type="ARBA" id="ARBA00007886"/>
    </source>
</evidence>
<evidence type="ECO:0000256" key="5">
    <source>
        <dbReference type="ARBA" id="ARBA00023136"/>
    </source>
</evidence>
<dbReference type="GO" id="GO:0009847">
    <property type="term" value="P:spore germination"/>
    <property type="evidence" value="ECO:0007669"/>
    <property type="project" value="InterPro"/>
</dbReference>
<keyword evidence="6" id="KW-0564">Palmitate</keyword>
<protein>
    <submittedName>
        <fullName evidence="10">Ger(X)C family spore germination protein</fullName>
    </submittedName>
</protein>
<name>A0A396S5L9_9BACL</name>
<evidence type="ECO:0000256" key="6">
    <source>
        <dbReference type="ARBA" id="ARBA00023139"/>
    </source>
</evidence>
<organism evidence="10 11">
    <name type="scientific">Ureibacillus yapensis</name>
    <dbReference type="NCBI Taxonomy" id="2304605"/>
    <lineage>
        <taxon>Bacteria</taxon>
        <taxon>Bacillati</taxon>
        <taxon>Bacillota</taxon>
        <taxon>Bacilli</taxon>
        <taxon>Bacillales</taxon>
        <taxon>Caryophanaceae</taxon>
        <taxon>Ureibacillus</taxon>
    </lineage>
</organism>
<dbReference type="PROSITE" id="PS51257">
    <property type="entry name" value="PROKAR_LIPOPROTEIN"/>
    <property type="match status" value="1"/>
</dbReference>
<keyword evidence="11" id="KW-1185">Reference proteome</keyword>
<dbReference type="Proteomes" id="UP000265692">
    <property type="component" value="Unassembled WGS sequence"/>
</dbReference>
<keyword evidence="4" id="KW-0732">Signal</keyword>